<reference evidence="1" key="1">
    <citation type="submission" date="2014-05" db="EMBL/GenBank/DDBJ databases">
        <authorList>
            <person name="Chronopoulou M."/>
        </authorList>
    </citation>
    <scope>NUCLEOTIDE SEQUENCE</scope>
    <source>
        <tissue evidence="1">Whole organism</tissue>
    </source>
</reference>
<organism evidence="1">
    <name type="scientific">Lepeophtheirus salmonis</name>
    <name type="common">Salmon louse</name>
    <name type="synonym">Caligus salmonis</name>
    <dbReference type="NCBI Taxonomy" id="72036"/>
    <lineage>
        <taxon>Eukaryota</taxon>
        <taxon>Metazoa</taxon>
        <taxon>Ecdysozoa</taxon>
        <taxon>Arthropoda</taxon>
        <taxon>Crustacea</taxon>
        <taxon>Multicrustacea</taxon>
        <taxon>Hexanauplia</taxon>
        <taxon>Copepoda</taxon>
        <taxon>Siphonostomatoida</taxon>
        <taxon>Caligidae</taxon>
        <taxon>Lepeophtheirus</taxon>
    </lineage>
</organism>
<protein>
    <submittedName>
        <fullName evidence="1">Uncharacterized protein</fullName>
    </submittedName>
</protein>
<feature type="non-terminal residue" evidence="1">
    <location>
        <position position="1"/>
    </location>
</feature>
<name>A0A0K2T5Q8_LEPSM</name>
<proteinExistence type="predicted"/>
<dbReference type="AlphaFoldDB" id="A0A0K2T5Q8"/>
<dbReference type="EMBL" id="HACA01004033">
    <property type="protein sequence ID" value="CDW21394.1"/>
    <property type="molecule type" value="Transcribed_RNA"/>
</dbReference>
<evidence type="ECO:0000313" key="1">
    <source>
        <dbReference type="EMBL" id="CDW21394.1"/>
    </source>
</evidence>
<sequence>THAVLYSLPDGPRSHREIVGQAIHRLSGILLYIHSSPNLKRTSYPSLNYAFHFLREGFSIFFFYIG</sequence>
<accession>A0A0K2T5Q8</accession>